<dbReference type="InterPro" id="IPR013325">
    <property type="entry name" value="RNA_pol_sigma_r2"/>
</dbReference>
<dbReference type="InterPro" id="IPR036388">
    <property type="entry name" value="WH-like_DNA-bd_sf"/>
</dbReference>
<dbReference type="OrthoDB" id="9795666at2"/>
<evidence type="ECO:0000259" key="7">
    <source>
        <dbReference type="Pfam" id="PF04542"/>
    </source>
</evidence>
<dbReference type="Gene3D" id="1.10.1740.10">
    <property type="match status" value="1"/>
</dbReference>
<dbReference type="EMBL" id="CP011801">
    <property type="protein sequence ID" value="ALA59435.1"/>
    <property type="molecule type" value="Genomic_DNA"/>
</dbReference>
<dbReference type="InterPro" id="IPR013324">
    <property type="entry name" value="RNA_pol_sigma_r3/r4-like"/>
</dbReference>
<evidence type="ECO:0000256" key="2">
    <source>
        <dbReference type="ARBA" id="ARBA00023015"/>
    </source>
</evidence>
<proteinExistence type="inferred from homology"/>
<dbReference type="InterPro" id="IPR039425">
    <property type="entry name" value="RNA_pol_sigma-70-like"/>
</dbReference>
<dbReference type="Pfam" id="PF04542">
    <property type="entry name" value="Sigma70_r2"/>
    <property type="match status" value="1"/>
</dbReference>
<sequence>MDLDKQRDVFEAIVLPHLDALYGFALVLTRDPAEAEDLVQDTYVRALQFFHRYEQGTNCKAWLFTIMKRIFLNRVPQRAREVLCPEQTQHGDNDELIESLDSHMNVMNAVHGGRDEIFRQDVVKALELLPDSFRVVVVLRDIEGFSYSEIAHMLDCPMGTVMSRLSRGRDLLRQLLRAYANVDNQHEPNVKGLSPNA</sequence>
<evidence type="ECO:0000256" key="3">
    <source>
        <dbReference type="ARBA" id="ARBA00023082"/>
    </source>
</evidence>
<evidence type="ECO:0000256" key="4">
    <source>
        <dbReference type="ARBA" id="ARBA00023125"/>
    </source>
</evidence>
<accession>A0A0K2GER1</accession>
<name>A0A0K2GER1_NITMO</name>
<reference evidence="9 10" key="1">
    <citation type="journal article" date="2015" name="Proc. Natl. Acad. Sci. U.S.A.">
        <title>Expanded metabolic versatility of ubiquitous nitrite-oxidizing bacteria from the genus Nitrospira.</title>
        <authorList>
            <person name="Koch H."/>
            <person name="Lucker S."/>
            <person name="Albertsen M."/>
            <person name="Kitzinger K."/>
            <person name="Herbold C."/>
            <person name="Spieck E."/>
            <person name="Nielsen P.H."/>
            <person name="Wagner M."/>
            <person name="Daims H."/>
        </authorList>
    </citation>
    <scope>NUCLEOTIDE SEQUENCE [LARGE SCALE GENOMIC DNA]</scope>
    <source>
        <strain evidence="9 10">NSP M-1</strain>
    </source>
</reference>
<dbReference type="AlphaFoldDB" id="A0A0K2GER1"/>
<dbReference type="InterPro" id="IPR007627">
    <property type="entry name" value="RNA_pol_sigma70_r2"/>
</dbReference>
<feature type="domain" description="RNA polymerase sigma factor 70 region 4 type 2" evidence="8">
    <location>
        <begin position="120"/>
        <end position="170"/>
    </location>
</feature>
<keyword evidence="4 6" id="KW-0238">DNA-binding</keyword>
<dbReference type="KEGG" id="nmv:NITMOv2_3035"/>
<dbReference type="PATRIC" id="fig|42253.5.peg.2996"/>
<organism evidence="9 10">
    <name type="scientific">Nitrospira moscoviensis</name>
    <dbReference type="NCBI Taxonomy" id="42253"/>
    <lineage>
        <taxon>Bacteria</taxon>
        <taxon>Pseudomonadati</taxon>
        <taxon>Nitrospirota</taxon>
        <taxon>Nitrospiria</taxon>
        <taxon>Nitrospirales</taxon>
        <taxon>Nitrospiraceae</taxon>
        <taxon>Nitrospira</taxon>
    </lineage>
</organism>
<evidence type="ECO:0000256" key="5">
    <source>
        <dbReference type="ARBA" id="ARBA00023163"/>
    </source>
</evidence>
<evidence type="ECO:0000313" key="9">
    <source>
        <dbReference type="EMBL" id="ALA59435.1"/>
    </source>
</evidence>
<evidence type="ECO:0000313" key="10">
    <source>
        <dbReference type="Proteomes" id="UP000069205"/>
    </source>
</evidence>
<dbReference type="Proteomes" id="UP000069205">
    <property type="component" value="Chromosome"/>
</dbReference>
<evidence type="ECO:0000256" key="1">
    <source>
        <dbReference type="ARBA" id="ARBA00010641"/>
    </source>
</evidence>
<dbReference type="SUPFAM" id="SSF88946">
    <property type="entry name" value="Sigma2 domain of RNA polymerase sigma factors"/>
    <property type="match status" value="1"/>
</dbReference>
<dbReference type="SUPFAM" id="SSF88659">
    <property type="entry name" value="Sigma3 and sigma4 domains of RNA polymerase sigma factors"/>
    <property type="match status" value="1"/>
</dbReference>
<keyword evidence="10" id="KW-1185">Reference proteome</keyword>
<comment type="similarity">
    <text evidence="1 6">Belongs to the sigma-70 factor family. ECF subfamily.</text>
</comment>
<dbReference type="NCBIfam" id="TIGR02937">
    <property type="entry name" value="sigma70-ECF"/>
    <property type="match status" value="1"/>
</dbReference>
<protein>
    <recommendedName>
        <fullName evidence="6">RNA polymerase sigma factor</fullName>
    </recommendedName>
</protein>
<dbReference type="InterPro" id="IPR000838">
    <property type="entry name" value="RNA_pol_sigma70_ECF_CS"/>
</dbReference>
<dbReference type="GO" id="GO:0003677">
    <property type="term" value="F:DNA binding"/>
    <property type="evidence" value="ECO:0007669"/>
    <property type="project" value="UniProtKB-KW"/>
</dbReference>
<dbReference type="STRING" id="42253.NITMOv2_3035"/>
<evidence type="ECO:0000256" key="6">
    <source>
        <dbReference type="RuleBase" id="RU000716"/>
    </source>
</evidence>
<dbReference type="Gene3D" id="1.10.10.10">
    <property type="entry name" value="Winged helix-like DNA-binding domain superfamily/Winged helix DNA-binding domain"/>
    <property type="match status" value="1"/>
</dbReference>
<dbReference type="PROSITE" id="PS01063">
    <property type="entry name" value="SIGMA70_ECF"/>
    <property type="match status" value="1"/>
</dbReference>
<gene>
    <name evidence="9" type="ORF">NITMOv2_3035</name>
</gene>
<dbReference type="InterPro" id="IPR013249">
    <property type="entry name" value="RNA_pol_sigma70_r4_t2"/>
</dbReference>
<dbReference type="CDD" id="cd06171">
    <property type="entry name" value="Sigma70_r4"/>
    <property type="match status" value="1"/>
</dbReference>
<evidence type="ECO:0000259" key="8">
    <source>
        <dbReference type="Pfam" id="PF08281"/>
    </source>
</evidence>
<keyword evidence="3 6" id="KW-0731">Sigma factor</keyword>
<dbReference type="PANTHER" id="PTHR43133:SF59">
    <property type="entry name" value="ECF RNA POLYMERASE SIGMA FACTOR SIGR"/>
    <property type="match status" value="1"/>
</dbReference>
<dbReference type="GO" id="GO:0016987">
    <property type="term" value="F:sigma factor activity"/>
    <property type="evidence" value="ECO:0007669"/>
    <property type="project" value="UniProtKB-KW"/>
</dbReference>
<dbReference type="Pfam" id="PF08281">
    <property type="entry name" value="Sigma70_r4_2"/>
    <property type="match status" value="1"/>
</dbReference>
<dbReference type="InterPro" id="IPR014284">
    <property type="entry name" value="RNA_pol_sigma-70_dom"/>
</dbReference>
<dbReference type="PANTHER" id="PTHR43133">
    <property type="entry name" value="RNA POLYMERASE ECF-TYPE SIGMA FACTO"/>
    <property type="match status" value="1"/>
</dbReference>
<feature type="domain" description="RNA polymerase sigma-70 region 2" evidence="7">
    <location>
        <begin position="15"/>
        <end position="80"/>
    </location>
</feature>
<dbReference type="GO" id="GO:0006352">
    <property type="term" value="P:DNA-templated transcription initiation"/>
    <property type="evidence" value="ECO:0007669"/>
    <property type="project" value="InterPro"/>
</dbReference>
<keyword evidence="2 6" id="KW-0805">Transcription regulation</keyword>
<dbReference type="RefSeq" id="WP_053380448.1">
    <property type="nucleotide sequence ID" value="NZ_CP011801.1"/>
</dbReference>
<keyword evidence="5 6" id="KW-0804">Transcription</keyword>